<evidence type="ECO:0000313" key="13">
    <source>
        <dbReference type="Proteomes" id="UP001358417"/>
    </source>
</evidence>
<evidence type="ECO:0000256" key="6">
    <source>
        <dbReference type="ARBA" id="ARBA00023015"/>
    </source>
</evidence>
<comment type="similarity">
    <text evidence="9">Belongs to the histone deacetylase family. HD Type 1 subfamily.</text>
</comment>
<evidence type="ECO:0000256" key="9">
    <source>
        <dbReference type="ARBA" id="ARBA00061569"/>
    </source>
</evidence>
<dbReference type="EC" id="3.5.1.98" evidence="2"/>
<dbReference type="PRINTS" id="PR01270">
    <property type="entry name" value="HDASUPER"/>
</dbReference>
<evidence type="ECO:0000256" key="3">
    <source>
        <dbReference type="ARBA" id="ARBA00022491"/>
    </source>
</evidence>
<dbReference type="SUPFAM" id="SSF52768">
    <property type="entry name" value="Arginase/deacetylase"/>
    <property type="match status" value="1"/>
</dbReference>
<keyword evidence="3" id="KW-0678">Repressor</keyword>
<dbReference type="AlphaFoldDB" id="A0AAV9N718"/>
<feature type="region of interest" description="Disordered" evidence="10">
    <location>
        <begin position="520"/>
        <end position="704"/>
    </location>
</feature>
<comment type="subcellular location">
    <subcellularLocation>
        <location evidence="1">Nucleus</location>
    </subcellularLocation>
</comment>
<dbReference type="EMBL" id="JAVRRD010000020">
    <property type="protein sequence ID" value="KAK5048962.1"/>
    <property type="molecule type" value="Genomic_DNA"/>
</dbReference>
<feature type="domain" description="Histone deacetylase" evidence="11">
    <location>
        <begin position="39"/>
        <end position="325"/>
    </location>
</feature>
<dbReference type="GO" id="GO:0033698">
    <property type="term" value="C:Rpd3L complex"/>
    <property type="evidence" value="ECO:0007669"/>
    <property type="project" value="UniProtKB-ARBA"/>
</dbReference>
<keyword evidence="6" id="KW-0805">Transcription regulation</keyword>
<keyword evidence="4" id="KW-0378">Hydrolase</keyword>
<organism evidence="12 13">
    <name type="scientific">Exophiala bonariae</name>
    <dbReference type="NCBI Taxonomy" id="1690606"/>
    <lineage>
        <taxon>Eukaryota</taxon>
        <taxon>Fungi</taxon>
        <taxon>Dikarya</taxon>
        <taxon>Ascomycota</taxon>
        <taxon>Pezizomycotina</taxon>
        <taxon>Eurotiomycetes</taxon>
        <taxon>Chaetothyriomycetidae</taxon>
        <taxon>Chaetothyriales</taxon>
        <taxon>Herpotrichiellaceae</taxon>
        <taxon>Exophiala</taxon>
    </lineage>
</organism>
<evidence type="ECO:0000256" key="7">
    <source>
        <dbReference type="ARBA" id="ARBA00023163"/>
    </source>
</evidence>
<dbReference type="Proteomes" id="UP001358417">
    <property type="component" value="Unassembled WGS sequence"/>
</dbReference>
<dbReference type="CDD" id="cd10004">
    <property type="entry name" value="RPD3-like"/>
    <property type="match status" value="1"/>
</dbReference>
<evidence type="ECO:0000259" key="11">
    <source>
        <dbReference type="Pfam" id="PF00850"/>
    </source>
</evidence>
<evidence type="ECO:0000256" key="1">
    <source>
        <dbReference type="ARBA" id="ARBA00004123"/>
    </source>
</evidence>
<keyword evidence="5" id="KW-0156">Chromatin regulator</keyword>
<dbReference type="Gene3D" id="3.40.800.20">
    <property type="entry name" value="Histone deacetylase domain"/>
    <property type="match status" value="1"/>
</dbReference>
<feature type="compositionally biased region" description="Basic and acidic residues" evidence="10">
    <location>
        <begin position="418"/>
        <end position="439"/>
    </location>
</feature>
<name>A0AAV9N718_9EURO</name>
<dbReference type="InterPro" id="IPR000286">
    <property type="entry name" value="HDACs"/>
</dbReference>
<dbReference type="RefSeq" id="XP_064704167.1">
    <property type="nucleotide sequence ID" value="XM_064848953.1"/>
</dbReference>
<gene>
    <name evidence="12" type="ORF">LTR84_005384</name>
</gene>
<dbReference type="GO" id="GO:0070210">
    <property type="term" value="C:Rpd3L-Expanded complex"/>
    <property type="evidence" value="ECO:0007669"/>
    <property type="project" value="TreeGrafter"/>
</dbReference>
<evidence type="ECO:0000256" key="2">
    <source>
        <dbReference type="ARBA" id="ARBA00012111"/>
    </source>
</evidence>
<comment type="caution">
    <text evidence="12">The sequence shown here is derived from an EMBL/GenBank/DDBJ whole genome shotgun (WGS) entry which is preliminary data.</text>
</comment>
<evidence type="ECO:0000256" key="4">
    <source>
        <dbReference type="ARBA" id="ARBA00022801"/>
    </source>
</evidence>
<dbReference type="PANTHER" id="PTHR10625">
    <property type="entry name" value="HISTONE DEACETYLASE HDAC1-RELATED"/>
    <property type="match status" value="1"/>
</dbReference>
<feature type="compositionally biased region" description="Acidic residues" evidence="10">
    <location>
        <begin position="534"/>
        <end position="547"/>
    </location>
</feature>
<feature type="region of interest" description="Disordered" evidence="10">
    <location>
        <begin position="384"/>
        <end position="491"/>
    </location>
</feature>
<keyword evidence="8" id="KW-0539">Nucleus</keyword>
<sequence>MSNSFAPVDSIRVNGDDSKKRVAYFYDSDVGNYAYVSGHPMKPHRIRLAHSLVMNYGLYKKMEIYRAKPASKYEMTQFHTDEYIDFLAKVTPDNMESYQKEQQKYNVGDDCPVFDGLFEFCGISAGGSMEGAARLNRQKADIAINWAGGLHHAKKSEASGFCYVNDIVLGIIELLRFHKRVLYIDIDVHHGDGVEEAFYTTDRVMTASFHKYGEYFPGTGELRDVGVGGGKYYAVNFPLRDGIDDASYKGIFEPVIRATMEYYQPSAVVLQCGGDSLSGDRLGCFNLSMKGHANCVRFVKSFNLPTLILGGGGYTMRNVARTWAFETGCLLGENMPANLPYNDYYEYYAPDYELDVRPSNMDNANSREYLEKILQQVLENMKRTAHAPSVQMTDVPRDSLGLNDDDEAALDDMDEDEHPDKRHTQRRSDKYVQKNGEHSDSEDEDPDEQSTRRRRNIQANFRNIMDVAANDSGVETGSAVGTPMQGSSVPDDADEMNIDSVEQPMASPSATDGVINGSTVISTAQSPAHIPSAEDGDVEMEDADVNGDDASATNHVAPPEEESTITVQQQRTPPDSPPQSPQQDPAPAEEQAPPPASTISLTAPPVTTEVTEPAREPTPDVAAVPAAAAAPVEPVGEVEPEPEAVIKPEPEDTNDDIAKAQAAEEGRIEREVANAEGEARTEQAAKAEEAEEGSGSIVVNEAKD</sequence>
<feature type="compositionally biased region" description="Low complexity" evidence="10">
    <location>
        <begin position="602"/>
        <end position="611"/>
    </location>
</feature>
<dbReference type="Pfam" id="PF00850">
    <property type="entry name" value="Hist_deacetyl"/>
    <property type="match status" value="1"/>
</dbReference>
<dbReference type="InterPro" id="IPR023696">
    <property type="entry name" value="Ureohydrolase_dom_sf"/>
</dbReference>
<dbReference type="GO" id="GO:0032221">
    <property type="term" value="C:Rpd3S complex"/>
    <property type="evidence" value="ECO:0007669"/>
    <property type="project" value="UniProtKB-ARBA"/>
</dbReference>
<dbReference type="InterPro" id="IPR037138">
    <property type="entry name" value="His_deacetylse_dom_sf"/>
</dbReference>
<keyword evidence="7" id="KW-0804">Transcription</keyword>
<evidence type="ECO:0000256" key="8">
    <source>
        <dbReference type="ARBA" id="ARBA00023242"/>
    </source>
</evidence>
<dbReference type="PANTHER" id="PTHR10625:SF10">
    <property type="entry name" value="HISTONE DEACETYLASE HDAC1"/>
    <property type="match status" value="1"/>
</dbReference>
<evidence type="ECO:0000313" key="12">
    <source>
        <dbReference type="EMBL" id="KAK5048962.1"/>
    </source>
</evidence>
<proteinExistence type="inferred from homology"/>
<evidence type="ECO:0000256" key="5">
    <source>
        <dbReference type="ARBA" id="ARBA00022853"/>
    </source>
</evidence>
<feature type="compositionally biased region" description="Basic and acidic residues" evidence="10">
    <location>
        <begin position="644"/>
        <end position="688"/>
    </location>
</feature>
<accession>A0AAV9N718</accession>
<dbReference type="GO" id="GO:0141221">
    <property type="term" value="F:histone deacetylase activity, hydrolytic mechanism"/>
    <property type="evidence" value="ECO:0007669"/>
    <property type="project" value="UniProtKB-EC"/>
</dbReference>
<dbReference type="FunFam" id="3.40.800.20:FF:000001">
    <property type="entry name" value="Histone deacetylase"/>
    <property type="match status" value="1"/>
</dbReference>
<dbReference type="GeneID" id="89973561"/>
<feature type="compositionally biased region" description="Low complexity" evidence="10">
    <location>
        <begin position="581"/>
        <end position="591"/>
    </location>
</feature>
<reference evidence="12 13" key="1">
    <citation type="submission" date="2023-08" db="EMBL/GenBank/DDBJ databases">
        <title>Black Yeasts Isolated from many extreme environments.</title>
        <authorList>
            <person name="Coleine C."/>
            <person name="Stajich J.E."/>
            <person name="Selbmann L."/>
        </authorList>
    </citation>
    <scope>NUCLEOTIDE SEQUENCE [LARGE SCALE GENOMIC DNA]</scope>
    <source>
        <strain evidence="12 13">CCFEE 5792</strain>
    </source>
</reference>
<feature type="compositionally biased region" description="Acidic residues" evidence="10">
    <location>
        <begin position="403"/>
        <end position="417"/>
    </location>
</feature>
<keyword evidence="13" id="KW-1185">Reference proteome</keyword>
<dbReference type="InterPro" id="IPR003084">
    <property type="entry name" value="HDAC_I/II"/>
</dbReference>
<dbReference type="PRINTS" id="PR01271">
    <property type="entry name" value="HISDACETLASE"/>
</dbReference>
<feature type="compositionally biased region" description="Low complexity" evidence="10">
    <location>
        <begin position="619"/>
        <end position="635"/>
    </location>
</feature>
<evidence type="ECO:0000256" key="10">
    <source>
        <dbReference type="SAM" id="MobiDB-lite"/>
    </source>
</evidence>
<protein>
    <recommendedName>
        <fullName evidence="2">histone deacetylase</fullName>
        <ecNumber evidence="2">3.5.1.98</ecNumber>
    </recommendedName>
</protein>
<dbReference type="InterPro" id="IPR023801">
    <property type="entry name" value="His_deacetylse_dom"/>
</dbReference>
<dbReference type="GO" id="GO:0031507">
    <property type="term" value="P:heterochromatin formation"/>
    <property type="evidence" value="ECO:0007669"/>
    <property type="project" value="TreeGrafter"/>
</dbReference>